<name>A0AAE3VFD9_9BACT</name>
<gene>
    <name evidence="14" type="ORF">J3R75_001644</name>
</gene>
<comment type="subunit">
    <text evidence="10">Forms a ring-shaped head-to-tail homodimer around DNA.</text>
</comment>
<dbReference type="Gene3D" id="3.70.10.10">
    <property type="match status" value="1"/>
</dbReference>
<evidence type="ECO:0000256" key="1">
    <source>
        <dbReference type="ARBA" id="ARBA00004496"/>
    </source>
</evidence>
<evidence type="ECO:0000313" key="14">
    <source>
        <dbReference type="EMBL" id="MDQ0289537.1"/>
    </source>
</evidence>
<protein>
    <recommendedName>
        <fullName evidence="3 10">Beta sliding clamp</fullName>
    </recommendedName>
</protein>
<dbReference type="RefSeq" id="WP_307260972.1">
    <property type="nucleotide sequence ID" value="NZ_JAUSVL010000001.1"/>
</dbReference>
<dbReference type="GO" id="GO:0003887">
    <property type="term" value="F:DNA-directed DNA polymerase activity"/>
    <property type="evidence" value="ECO:0007669"/>
    <property type="project" value="UniProtKB-UniRule"/>
</dbReference>
<evidence type="ECO:0000256" key="2">
    <source>
        <dbReference type="ARBA" id="ARBA00010752"/>
    </source>
</evidence>
<keyword evidence="6 10" id="KW-0548">Nucleotidyltransferase</keyword>
<evidence type="ECO:0000256" key="9">
    <source>
        <dbReference type="ARBA" id="ARBA00023125"/>
    </source>
</evidence>
<dbReference type="PANTHER" id="PTHR30478">
    <property type="entry name" value="DNA POLYMERASE III SUBUNIT BETA"/>
    <property type="match status" value="1"/>
</dbReference>
<comment type="caution">
    <text evidence="14">The sequence shown here is derived from an EMBL/GenBank/DDBJ whole genome shotgun (WGS) entry which is preliminary data.</text>
</comment>
<dbReference type="NCBIfam" id="TIGR00663">
    <property type="entry name" value="dnan"/>
    <property type="match status" value="1"/>
</dbReference>
<evidence type="ECO:0000256" key="10">
    <source>
        <dbReference type="PIRNR" id="PIRNR000804"/>
    </source>
</evidence>
<organism evidence="14 15">
    <name type="scientific">Oligosphaera ethanolica</name>
    <dbReference type="NCBI Taxonomy" id="760260"/>
    <lineage>
        <taxon>Bacteria</taxon>
        <taxon>Pseudomonadati</taxon>
        <taxon>Lentisphaerota</taxon>
        <taxon>Oligosphaeria</taxon>
        <taxon>Oligosphaerales</taxon>
        <taxon>Oligosphaeraceae</taxon>
        <taxon>Oligosphaera</taxon>
    </lineage>
</organism>
<keyword evidence="7 10" id="KW-0235">DNA replication</keyword>
<dbReference type="SMART" id="SM00480">
    <property type="entry name" value="POL3Bc"/>
    <property type="match status" value="1"/>
</dbReference>
<proteinExistence type="inferred from homology"/>
<dbReference type="Pfam" id="PF02768">
    <property type="entry name" value="DNA_pol3_beta_3"/>
    <property type="match status" value="1"/>
</dbReference>
<evidence type="ECO:0000256" key="8">
    <source>
        <dbReference type="ARBA" id="ARBA00022932"/>
    </source>
</evidence>
<evidence type="ECO:0000259" key="13">
    <source>
        <dbReference type="Pfam" id="PF02768"/>
    </source>
</evidence>
<keyword evidence="15" id="KW-1185">Reference proteome</keyword>
<feature type="domain" description="DNA polymerase III beta sliding clamp C-terminal" evidence="13">
    <location>
        <begin position="244"/>
        <end position="362"/>
    </location>
</feature>
<dbReference type="Pfam" id="PF00712">
    <property type="entry name" value="DNA_pol3_beta"/>
    <property type="match status" value="1"/>
</dbReference>
<dbReference type="InterPro" id="IPR046938">
    <property type="entry name" value="DNA_clamp_sf"/>
</dbReference>
<comment type="similarity">
    <text evidence="2 10">Belongs to the beta sliding clamp family.</text>
</comment>
<sequence length="363" mass="39707">MKFTVTKDNLVAALRRVMNAVSPRSTLPALSNLLFEADGENLVITATDLEVCVSTHIPALIEAGGATTLPAKKFNQICSGLPVGDVTVDCSDDDMATITCRKVRYRIHGLPAEQYPKPENFSEDWSFALPARDLVHSLEKVAYARSDDDSRKQLSGVLLSIRSGMFTIAATDGRRLALVERVLDSDGKVDGDVILPNKAVVELVKNMNQEGDIKIRLSTANVAFETQDTSVMTKLVEGNYPNFRQVIPDSFARSVAIPRLPFADALNRVSMVVSENSSAVKLSFSAGQLVLSASSVEYGEASEPVDVSFEGENVEISFNPVFFSDPLKYLDCDQLIIQFNDELSPVQLSGDEGFLYILMPMRN</sequence>
<accession>A0AAE3VFD9</accession>
<dbReference type="Pfam" id="PF02767">
    <property type="entry name" value="DNA_pol3_beta_2"/>
    <property type="match status" value="1"/>
</dbReference>
<dbReference type="AlphaFoldDB" id="A0AAE3VFD9"/>
<dbReference type="PIRSF" id="PIRSF000804">
    <property type="entry name" value="DNA_pol_III_b"/>
    <property type="match status" value="1"/>
</dbReference>
<dbReference type="CDD" id="cd00140">
    <property type="entry name" value="beta_clamp"/>
    <property type="match status" value="1"/>
</dbReference>
<keyword evidence="4 10" id="KW-0963">Cytoplasm</keyword>
<dbReference type="InterPro" id="IPR001001">
    <property type="entry name" value="DNA_polIII_beta"/>
</dbReference>
<dbReference type="InterPro" id="IPR022634">
    <property type="entry name" value="DNA_polIII_beta_N"/>
</dbReference>
<evidence type="ECO:0000313" key="15">
    <source>
        <dbReference type="Proteomes" id="UP001238163"/>
    </source>
</evidence>
<dbReference type="Gene3D" id="3.10.150.10">
    <property type="entry name" value="DNA Polymerase III, subunit A, domain 2"/>
    <property type="match status" value="1"/>
</dbReference>
<keyword evidence="8 10" id="KW-0239">DNA-directed DNA polymerase</keyword>
<reference evidence="14" key="1">
    <citation type="submission" date="2023-07" db="EMBL/GenBank/DDBJ databases">
        <title>Genomic Encyclopedia of Type Strains, Phase IV (KMG-IV): sequencing the most valuable type-strain genomes for metagenomic binning, comparative biology and taxonomic classification.</title>
        <authorList>
            <person name="Goeker M."/>
        </authorList>
    </citation>
    <scope>NUCLEOTIDE SEQUENCE</scope>
    <source>
        <strain evidence="14">DSM 24202</strain>
    </source>
</reference>
<dbReference type="EMBL" id="JAUSVL010000001">
    <property type="protein sequence ID" value="MDQ0289537.1"/>
    <property type="molecule type" value="Genomic_DNA"/>
</dbReference>
<dbReference type="Proteomes" id="UP001238163">
    <property type="component" value="Unassembled WGS sequence"/>
</dbReference>
<feature type="domain" description="DNA polymerase III beta sliding clamp N-terminal" evidence="11">
    <location>
        <begin position="1"/>
        <end position="117"/>
    </location>
</feature>
<dbReference type="GO" id="GO:0005737">
    <property type="term" value="C:cytoplasm"/>
    <property type="evidence" value="ECO:0007669"/>
    <property type="project" value="UniProtKB-SubCell"/>
</dbReference>
<dbReference type="GO" id="GO:0003677">
    <property type="term" value="F:DNA binding"/>
    <property type="evidence" value="ECO:0007669"/>
    <property type="project" value="UniProtKB-UniRule"/>
</dbReference>
<dbReference type="InterPro" id="IPR022635">
    <property type="entry name" value="DNA_polIII_beta_C"/>
</dbReference>
<dbReference type="PANTHER" id="PTHR30478:SF0">
    <property type="entry name" value="BETA SLIDING CLAMP"/>
    <property type="match status" value="1"/>
</dbReference>
<dbReference type="SUPFAM" id="SSF55979">
    <property type="entry name" value="DNA clamp"/>
    <property type="match status" value="3"/>
</dbReference>
<comment type="subcellular location">
    <subcellularLocation>
        <location evidence="1 10">Cytoplasm</location>
    </subcellularLocation>
</comment>
<evidence type="ECO:0000256" key="5">
    <source>
        <dbReference type="ARBA" id="ARBA00022679"/>
    </source>
</evidence>
<evidence type="ECO:0000256" key="6">
    <source>
        <dbReference type="ARBA" id="ARBA00022695"/>
    </source>
</evidence>
<comment type="function">
    <text evidence="10">Confers DNA tethering and processivity to DNA polymerases and other proteins. Acts as a clamp, forming a ring around DNA (a reaction catalyzed by the clamp-loading complex) which diffuses in an ATP-independent manner freely and bidirectionally along dsDNA. Initially characterized for its ability to contact the catalytic subunit of DNA polymerase III (Pol III), a complex, multichain enzyme responsible for most of the replicative synthesis in bacteria; Pol III exhibits 3'-5' exonuclease proofreading activity. The beta chain is required for initiation of replication as well as for processivity of DNA replication.</text>
</comment>
<feature type="domain" description="DNA polymerase III beta sliding clamp central" evidence="12">
    <location>
        <begin position="129"/>
        <end position="242"/>
    </location>
</feature>
<dbReference type="InterPro" id="IPR022637">
    <property type="entry name" value="DNA_polIII_beta_cen"/>
</dbReference>
<evidence type="ECO:0000259" key="12">
    <source>
        <dbReference type="Pfam" id="PF02767"/>
    </source>
</evidence>
<evidence type="ECO:0000256" key="3">
    <source>
        <dbReference type="ARBA" id="ARBA00021035"/>
    </source>
</evidence>
<keyword evidence="5 10" id="KW-0808">Transferase</keyword>
<evidence type="ECO:0000256" key="7">
    <source>
        <dbReference type="ARBA" id="ARBA00022705"/>
    </source>
</evidence>
<dbReference type="GO" id="GO:0008408">
    <property type="term" value="F:3'-5' exonuclease activity"/>
    <property type="evidence" value="ECO:0007669"/>
    <property type="project" value="InterPro"/>
</dbReference>
<dbReference type="GO" id="GO:0009360">
    <property type="term" value="C:DNA polymerase III complex"/>
    <property type="evidence" value="ECO:0007669"/>
    <property type="project" value="InterPro"/>
</dbReference>
<keyword evidence="9" id="KW-0238">DNA-binding</keyword>
<dbReference type="GO" id="GO:0006271">
    <property type="term" value="P:DNA strand elongation involved in DNA replication"/>
    <property type="evidence" value="ECO:0007669"/>
    <property type="project" value="TreeGrafter"/>
</dbReference>
<evidence type="ECO:0000259" key="11">
    <source>
        <dbReference type="Pfam" id="PF00712"/>
    </source>
</evidence>
<evidence type="ECO:0000256" key="4">
    <source>
        <dbReference type="ARBA" id="ARBA00022490"/>
    </source>
</evidence>